<protein>
    <recommendedName>
        <fullName evidence="4">Lipoprotein</fullName>
    </recommendedName>
</protein>
<keyword evidence="3" id="KW-1185">Reference proteome</keyword>
<evidence type="ECO:0000313" key="2">
    <source>
        <dbReference type="EMBL" id="TWI58719.1"/>
    </source>
</evidence>
<accession>A0A562QPP2</accession>
<comment type="caution">
    <text evidence="2">The sequence shown here is derived from an EMBL/GenBank/DDBJ whole genome shotgun (WGS) entry which is preliminary data.</text>
</comment>
<evidence type="ECO:0000256" key="1">
    <source>
        <dbReference type="SAM" id="MobiDB-lite"/>
    </source>
</evidence>
<dbReference type="PROSITE" id="PS51257">
    <property type="entry name" value="PROKAR_LIPOPROTEIN"/>
    <property type="match status" value="1"/>
</dbReference>
<dbReference type="Proteomes" id="UP000316905">
    <property type="component" value="Unassembled WGS sequence"/>
</dbReference>
<name>A0A562QPP2_9PSED</name>
<dbReference type="AlphaFoldDB" id="A0A562QPP2"/>
<reference evidence="2 3" key="1">
    <citation type="journal article" date="2015" name="Stand. Genomic Sci.">
        <title>Genomic Encyclopedia of Bacterial and Archaeal Type Strains, Phase III: the genomes of soil and plant-associated and newly described type strains.</title>
        <authorList>
            <person name="Whitman W.B."/>
            <person name="Woyke T."/>
            <person name="Klenk H.P."/>
            <person name="Zhou Y."/>
            <person name="Lilburn T.G."/>
            <person name="Beck B.J."/>
            <person name="De Vos P."/>
            <person name="Vandamme P."/>
            <person name="Eisen J.A."/>
            <person name="Garrity G."/>
            <person name="Hugenholtz P."/>
            <person name="Kyrpides N.C."/>
        </authorList>
    </citation>
    <scope>NUCLEOTIDE SEQUENCE [LARGE SCALE GENOMIC DNA]</scope>
    <source>
        <strain evidence="2 3">CGMCC 1.6858</strain>
    </source>
</reference>
<proteinExistence type="predicted"/>
<dbReference type="RefSeq" id="WP_167654144.1">
    <property type="nucleotide sequence ID" value="NZ_VLKY01000001.1"/>
</dbReference>
<feature type="compositionally biased region" description="Basic and acidic residues" evidence="1">
    <location>
        <begin position="38"/>
        <end position="47"/>
    </location>
</feature>
<gene>
    <name evidence="2" type="ORF">IQ22_00431</name>
</gene>
<evidence type="ECO:0008006" key="4">
    <source>
        <dbReference type="Google" id="ProtNLM"/>
    </source>
</evidence>
<feature type="region of interest" description="Disordered" evidence="1">
    <location>
        <begin position="28"/>
        <end position="55"/>
    </location>
</feature>
<organism evidence="2 3">
    <name type="scientific">Pseudomonas duriflava</name>
    <dbReference type="NCBI Taxonomy" id="459528"/>
    <lineage>
        <taxon>Bacteria</taxon>
        <taxon>Pseudomonadati</taxon>
        <taxon>Pseudomonadota</taxon>
        <taxon>Gammaproteobacteria</taxon>
        <taxon>Pseudomonadales</taxon>
        <taxon>Pseudomonadaceae</taxon>
        <taxon>Pseudomonas</taxon>
    </lineage>
</organism>
<dbReference type="EMBL" id="VLKY01000001">
    <property type="protein sequence ID" value="TWI58719.1"/>
    <property type="molecule type" value="Genomic_DNA"/>
</dbReference>
<evidence type="ECO:0000313" key="3">
    <source>
        <dbReference type="Proteomes" id="UP000316905"/>
    </source>
</evidence>
<sequence>MLRRIALLAILGSGLVLSGCWPFWGPHDHGGGGHHGGGHGDHRDGPDGGRGPGYR</sequence>